<dbReference type="Proteomes" id="UP000823960">
    <property type="component" value="Unassembled WGS sequence"/>
</dbReference>
<name>A0A9D1NR08_9FIRM</name>
<keyword evidence="3" id="KW-0808">Transferase</keyword>
<dbReference type="GO" id="GO:0009247">
    <property type="term" value="P:glycolipid biosynthetic process"/>
    <property type="evidence" value="ECO:0007669"/>
    <property type="project" value="InterPro"/>
</dbReference>
<dbReference type="InterPro" id="IPR009695">
    <property type="entry name" value="Diacylglyc_glucosyltr_N"/>
</dbReference>
<gene>
    <name evidence="5" type="ORF">IAD28_03330</name>
</gene>
<evidence type="ECO:0000313" key="6">
    <source>
        <dbReference type="Proteomes" id="UP000823960"/>
    </source>
</evidence>
<dbReference type="GO" id="GO:0016020">
    <property type="term" value="C:membrane"/>
    <property type="evidence" value="ECO:0007669"/>
    <property type="project" value="GOC"/>
</dbReference>
<evidence type="ECO:0000256" key="2">
    <source>
        <dbReference type="ARBA" id="ARBA00022676"/>
    </source>
</evidence>
<dbReference type="SUPFAM" id="SSF53756">
    <property type="entry name" value="UDP-Glycosyltransferase/glycogen phosphorylase"/>
    <property type="match status" value="1"/>
</dbReference>
<reference evidence="5" key="1">
    <citation type="submission" date="2020-10" db="EMBL/GenBank/DDBJ databases">
        <authorList>
            <person name="Gilroy R."/>
        </authorList>
    </citation>
    <scope>NUCLEOTIDE SEQUENCE</scope>
    <source>
        <strain evidence="5">1370</strain>
    </source>
</reference>
<dbReference type="EMBL" id="DVOL01000044">
    <property type="protein sequence ID" value="HIV10713.1"/>
    <property type="molecule type" value="Genomic_DNA"/>
</dbReference>
<protein>
    <recommendedName>
        <fullName evidence="4">Diacylglycerol glucosyltransferase N-terminal domain-containing protein</fullName>
    </recommendedName>
</protein>
<dbReference type="PANTHER" id="PTHR43025">
    <property type="entry name" value="MONOGALACTOSYLDIACYLGLYCEROL SYNTHASE"/>
    <property type="match status" value="1"/>
</dbReference>
<comment type="similarity">
    <text evidence="1">Belongs to the glycosyltransferase 28 family.</text>
</comment>
<dbReference type="InterPro" id="IPR050519">
    <property type="entry name" value="Glycosyltransf_28_UgtP"/>
</dbReference>
<evidence type="ECO:0000313" key="5">
    <source>
        <dbReference type="EMBL" id="HIV10713.1"/>
    </source>
</evidence>
<dbReference type="AlphaFoldDB" id="A0A9D1NR08"/>
<dbReference type="GO" id="GO:0016758">
    <property type="term" value="F:hexosyltransferase activity"/>
    <property type="evidence" value="ECO:0007669"/>
    <property type="project" value="InterPro"/>
</dbReference>
<reference evidence="5" key="2">
    <citation type="journal article" date="2021" name="PeerJ">
        <title>Extensive microbial diversity within the chicken gut microbiome revealed by metagenomics and culture.</title>
        <authorList>
            <person name="Gilroy R."/>
            <person name="Ravi A."/>
            <person name="Getino M."/>
            <person name="Pursley I."/>
            <person name="Horton D.L."/>
            <person name="Alikhan N.F."/>
            <person name="Baker D."/>
            <person name="Gharbi K."/>
            <person name="Hall N."/>
            <person name="Watson M."/>
            <person name="Adriaenssens E.M."/>
            <person name="Foster-Nyarko E."/>
            <person name="Jarju S."/>
            <person name="Secka A."/>
            <person name="Antonio M."/>
            <person name="Oren A."/>
            <person name="Chaudhuri R.R."/>
            <person name="La Ragione R."/>
            <person name="Hildebrand F."/>
            <person name="Pallen M.J."/>
        </authorList>
    </citation>
    <scope>NUCLEOTIDE SEQUENCE</scope>
    <source>
        <strain evidence="5">1370</strain>
    </source>
</reference>
<evidence type="ECO:0000256" key="1">
    <source>
        <dbReference type="ARBA" id="ARBA00006962"/>
    </source>
</evidence>
<proteinExistence type="inferred from homology"/>
<evidence type="ECO:0000259" key="4">
    <source>
        <dbReference type="Pfam" id="PF06925"/>
    </source>
</evidence>
<organism evidence="5 6">
    <name type="scientific">Candidatus Faeciplasma avium</name>
    <dbReference type="NCBI Taxonomy" id="2840798"/>
    <lineage>
        <taxon>Bacteria</taxon>
        <taxon>Bacillati</taxon>
        <taxon>Bacillota</taxon>
        <taxon>Clostridia</taxon>
        <taxon>Eubacteriales</taxon>
        <taxon>Oscillospiraceae</taxon>
        <taxon>Oscillospiraceae incertae sedis</taxon>
        <taxon>Candidatus Faeciplasma</taxon>
    </lineage>
</organism>
<keyword evidence="2" id="KW-0328">Glycosyltransferase</keyword>
<accession>A0A9D1NR08</accession>
<evidence type="ECO:0000256" key="3">
    <source>
        <dbReference type="ARBA" id="ARBA00022679"/>
    </source>
</evidence>
<dbReference type="Gene3D" id="3.40.50.2000">
    <property type="entry name" value="Glycogen Phosphorylase B"/>
    <property type="match status" value="1"/>
</dbReference>
<feature type="domain" description="Diacylglycerol glucosyltransferase N-terminal" evidence="4">
    <location>
        <begin position="14"/>
        <end position="179"/>
    </location>
</feature>
<comment type="caution">
    <text evidence="5">The sequence shown here is derived from an EMBL/GenBank/DDBJ whole genome shotgun (WGS) entry which is preliminary data.</text>
</comment>
<dbReference type="Pfam" id="PF06925">
    <property type="entry name" value="MGDG_synth"/>
    <property type="match status" value="1"/>
</dbReference>
<dbReference type="PANTHER" id="PTHR43025:SF3">
    <property type="entry name" value="MONOGALACTOSYLDIACYLGLYCEROL SYNTHASE 1, CHLOROPLASTIC"/>
    <property type="match status" value="1"/>
</dbReference>
<sequence>MDALILSLGTGGGHNAAGRAIQEALEERGHRAVFLNPYELLGGESSKKIDNIYIKLVQRLPWLFGAIYQLGNLYRHLPWHSPVFLCNRKMAPVLKEYLDKNHCDVIISTHIFSGEIIATMHELGLKLPGTVFVATDYTCVPFSEETFCDSLVIASGLLAEEYVSHGIEGERIIPAGIPVSSQFREGPSKQVAKAMAGLDPEKSYILLAGGSMGAGGLIKTVGLLLKWCRGRDYIPVVVSGNNKRLQKKLSRRFSGRIILIGYTDRLHIYLRACDAYITKPGGLSSTEAAVIGIPIIHMNRIPGCETKNMRFFSELGMSISAKNTKGSLFSALDRAVSSEGALKMRLLQKKYINPDAAGDIALICEGLAAKERCRRTALAESESGMEVVNA</sequence>